<proteinExistence type="inferred from homology"/>
<dbReference type="InterPro" id="IPR014644">
    <property type="entry name" value="MeTrfase_PRMT7"/>
</dbReference>
<feature type="domain" description="Protein arginine N-methyltransferase" evidence="8">
    <location>
        <begin position="263"/>
        <end position="398"/>
    </location>
</feature>
<dbReference type="GO" id="GO:0042054">
    <property type="term" value="F:histone methyltransferase activity"/>
    <property type="evidence" value="ECO:0007669"/>
    <property type="project" value="TreeGrafter"/>
</dbReference>
<keyword evidence="3 7" id="KW-0949">S-adenosyl-L-methionine</keyword>
<keyword evidence="2 7" id="KW-0808">Transferase</keyword>
<evidence type="ECO:0000313" key="10">
    <source>
        <dbReference type="Proteomes" id="UP000825729"/>
    </source>
</evidence>
<dbReference type="Gene3D" id="2.70.160.11">
    <property type="entry name" value="Hnrnp arginine n-methyltransferase1"/>
    <property type="match status" value="2"/>
</dbReference>
<evidence type="ECO:0000256" key="5">
    <source>
        <dbReference type="ARBA" id="ARBA00054608"/>
    </source>
</evidence>
<dbReference type="AlphaFoldDB" id="A0AAV7EU51"/>
<dbReference type="PANTHER" id="PTHR11006:SF4">
    <property type="entry name" value="PROTEIN ARGININE N-METHYLTRANSFERASE 7"/>
    <property type="match status" value="1"/>
</dbReference>
<reference evidence="9 10" key="1">
    <citation type="submission" date="2021-07" db="EMBL/GenBank/DDBJ databases">
        <title>The Aristolochia fimbriata genome: insights into angiosperm evolution, floral development and chemical biosynthesis.</title>
        <authorList>
            <person name="Jiao Y."/>
        </authorList>
    </citation>
    <scope>NUCLEOTIDE SEQUENCE [LARGE SCALE GENOMIC DNA]</scope>
    <source>
        <strain evidence="9">IBCAS-2021</strain>
        <tissue evidence="9">Leaf</tissue>
    </source>
</reference>
<dbReference type="Gene3D" id="3.40.50.150">
    <property type="entry name" value="Vaccinia Virus protein VP39"/>
    <property type="match status" value="2"/>
</dbReference>
<dbReference type="FunFam" id="3.40.50.150:FF:000167">
    <property type="entry name" value="Protein arginine N-methyltransferase"/>
    <property type="match status" value="1"/>
</dbReference>
<gene>
    <name evidence="9" type="ORF">H6P81_005137</name>
</gene>
<accession>A0AAV7EU51</accession>
<comment type="function">
    <text evidence="5 6">Arginine methyltransferase that can both catalyze the formation of omega-N monomethylarginine (MMA) and symmetrical dimethylarginine (sDMA).</text>
</comment>
<dbReference type="EMBL" id="JAINDJ010000003">
    <property type="protein sequence ID" value="KAG9452233.1"/>
    <property type="molecule type" value="Genomic_DNA"/>
</dbReference>
<dbReference type="EC" id="2.1.1.-" evidence="6"/>
<organism evidence="9 10">
    <name type="scientific">Aristolochia fimbriata</name>
    <name type="common">White veined hardy Dutchman's pipe vine</name>
    <dbReference type="NCBI Taxonomy" id="158543"/>
    <lineage>
        <taxon>Eukaryota</taxon>
        <taxon>Viridiplantae</taxon>
        <taxon>Streptophyta</taxon>
        <taxon>Embryophyta</taxon>
        <taxon>Tracheophyta</taxon>
        <taxon>Spermatophyta</taxon>
        <taxon>Magnoliopsida</taxon>
        <taxon>Magnoliidae</taxon>
        <taxon>Piperales</taxon>
        <taxon>Aristolochiaceae</taxon>
        <taxon>Aristolochia</taxon>
    </lineage>
</organism>
<dbReference type="FunFam" id="2.70.160.11:FF:000013">
    <property type="entry name" value="Protein arginine N-methyltransferase 1.6"/>
    <property type="match status" value="1"/>
</dbReference>
<comment type="similarity">
    <text evidence="6">Belongs to the class I-like SAM-binding methyltransferase superfamily. Protein arginine N-methyltransferase family. PRMT7 subfamily.</text>
</comment>
<dbReference type="InterPro" id="IPR029063">
    <property type="entry name" value="SAM-dependent_MTases_sf"/>
</dbReference>
<name>A0AAV7EU51_ARIFI</name>
<dbReference type="FunFam" id="2.70.160.11:FF:000017">
    <property type="entry name" value="Protein arginine N-methyltransferase 1.6"/>
    <property type="match status" value="1"/>
</dbReference>
<sequence length="736" mass="81739">MLSVVVFRLNPHPRSLLIPASNIRRNFSTSMASSLSNCMFQLKTDPLTGNSEWVVVQDEDEDSPGRKSLLSSTSYLDMLNDSRRNKLFHQAIKKAITKPCHVLDVGAGTGLLSMMAAKAMESSTSSECSGSGGMVSACESYLPMVKLTRKVLRLNGMEKKVRLFHKRSDELRVGVDLPSRADVLVSEILDSELLGEGLIPTLQHAHDELLSQNPLVVPCRATIYGQLVQSTQLQNLHDLHGCEAHASDGIQLTPSSLENIISIKRQQYAMHCDSISDIRLLSEPFKVFEFDFSQRPESQGVAEFHIKATNDGTINAVISWWVLQLDQEGQLLYSTAPRWINAHSSALDVQTNSPGDSNWCDHWKQCVWFIAAGGMPVLKDVHVFLQAVHSDISISYTLQNAKLSKELADKLPEGSLILPPERTAIYGNKEWRNLMLTAARNALKGKSSPLCIVADDSMFWTILFASLSSSSRVISFFPGLRDRGSLYLKTVAHANGYSMDQIKVLGRKKAVLTLDETNQRKVDLFVGEPFYFGHEGMLPWANLRFWKERTMLESILSEDVVIMPCKGILKACAMSLPDLWRSRCFLKQIEGFDHSTVNETLGACGDCPDSKESPCLPYFIWQCGETKELSEVVAVMEFNLSNPISSCSGKTKVRFTKSGVCHGFALWIDWVMDANSNILVSTGPDQRYWKQGVKLLNTPVPVNTHISSEVGESCSTEIEAIFDPSTGELAIKSVFT</sequence>
<evidence type="ECO:0000256" key="3">
    <source>
        <dbReference type="ARBA" id="ARBA00022691"/>
    </source>
</evidence>
<dbReference type="Proteomes" id="UP000825729">
    <property type="component" value="Unassembled WGS sequence"/>
</dbReference>
<dbReference type="PROSITE" id="PS51678">
    <property type="entry name" value="SAM_MT_PRMT"/>
    <property type="match status" value="2"/>
</dbReference>
<dbReference type="InterPro" id="IPR055135">
    <property type="entry name" value="PRMT_dom"/>
</dbReference>
<evidence type="ECO:0000256" key="1">
    <source>
        <dbReference type="ARBA" id="ARBA00022603"/>
    </source>
</evidence>
<dbReference type="SUPFAM" id="SSF53335">
    <property type="entry name" value="S-adenosyl-L-methionine-dependent methyltransferases"/>
    <property type="match status" value="2"/>
</dbReference>
<keyword evidence="4" id="KW-0677">Repeat</keyword>
<evidence type="ECO:0000256" key="2">
    <source>
        <dbReference type="ARBA" id="ARBA00022679"/>
    </source>
</evidence>
<evidence type="ECO:0000256" key="7">
    <source>
        <dbReference type="PROSITE-ProRule" id="PRU01015"/>
    </source>
</evidence>
<comment type="caution">
    <text evidence="9">The sequence shown here is derived from an EMBL/GenBank/DDBJ whole genome shotgun (WGS) entry which is preliminary data.</text>
</comment>
<evidence type="ECO:0000256" key="6">
    <source>
        <dbReference type="PIRNR" id="PIRNR036946"/>
    </source>
</evidence>
<dbReference type="PIRSF" id="PIRSF036946">
    <property type="entry name" value="Arg_N-mtase"/>
    <property type="match status" value="1"/>
</dbReference>
<evidence type="ECO:0000313" key="9">
    <source>
        <dbReference type="EMBL" id="KAG9452233.1"/>
    </source>
</evidence>
<keyword evidence="10" id="KW-1185">Reference proteome</keyword>
<dbReference type="GO" id="GO:0016274">
    <property type="term" value="F:protein-arginine N-methyltransferase activity"/>
    <property type="evidence" value="ECO:0007669"/>
    <property type="project" value="InterPro"/>
</dbReference>
<evidence type="ECO:0000259" key="8">
    <source>
        <dbReference type="Pfam" id="PF22528"/>
    </source>
</evidence>
<dbReference type="GO" id="GO:0032259">
    <property type="term" value="P:methylation"/>
    <property type="evidence" value="ECO:0007669"/>
    <property type="project" value="UniProtKB-KW"/>
</dbReference>
<keyword evidence="1 7" id="KW-0489">Methyltransferase</keyword>
<evidence type="ECO:0000256" key="4">
    <source>
        <dbReference type="ARBA" id="ARBA00022737"/>
    </source>
</evidence>
<dbReference type="Pfam" id="PF22528">
    <property type="entry name" value="PRMT_C"/>
    <property type="match status" value="2"/>
</dbReference>
<dbReference type="InterPro" id="IPR025799">
    <property type="entry name" value="Arg_MeTrfase"/>
</dbReference>
<feature type="domain" description="Protein arginine N-methyltransferase" evidence="8">
    <location>
        <begin position="629"/>
        <end position="704"/>
    </location>
</feature>
<dbReference type="FunFam" id="3.40.50.150:FF:000070">
    <property type="entry name" value="Protein arginine N-methyltransferase 7"/>
    <property type="match status" value="1"/>
</dbReference>
<protein>
    <recommendedName>
        <fullName evidence="6">Protein arginine N-methyltransferase</fullName>
        <ecNumber evidence="6">2.1.1.-</ecNumber>
    </recommendedName>
</protein>
<dbReference type="PANTHER" id="PTHR11006">
    <property type="entry name" value="PROTEIN ARGININE N-METHYLTRANSFERASE"/>
    <property type="match status" value="1"/>
</dbReference>